<protein>
    <submittedName>
        <fullName evidence="2">Predicted protein</fullName>
    </submittedName>
</protein>
<dbReference type="OMA" id="HKVHFTD"/>
<reference evidence="2 3" key="1">
    <citation type="journal article" date="2009" name="Science">
        <title>Green evolution and dynamic adaptations revealed by genomes of the marine picoeukaryotes Micromonas.</title>
        <authorList>
            <person name="Worden A.Z."/>
            <person name="Lee J.H."/>
            <person name="Mock T."/>
            <person name="Rouze P."/>
            <person name="Simmons M.P."/>
            <person name="Aerts A.L."/>
            <person name="Allen A.E."/>
            <person name="Cuvelier M.L."/>
            <person name="Derelle E."/>
            <person name="Everett M.V."/>
            <person name="Foulon E."/>
            <person name="Grimwood J."/>
            <person name="Gundlach H."/>
            <person name="Henrissat B."/>
            <person name="Napoli C."/>
            <person name="McDonald S.M."/>
            <person name="Parker M.S."/>
            <person name="Rombauts S."/>
            <person name="Salamov A."/>
            <person name="Von Dassow P."/>
            <person name="Badger J.H."/>
            <person name="Coutinho P.M."/>
            <person name="Demir E."/>
            <person name="Dubchak I."/>
            <person name="Gentemann C."/>
            <person name="Eikrem W."/>
            <person name="Gready J.E."/>
            <person name="John U."/>
            <person name="Lanier W."/>
            <person name="Lindquist E.A."/>
            <person name="Lucas S."/>
            <person name="Mayer K.F."/>
            <person name="Moreau H."/>
            <person name="Not F."/>
            <person name="Otillar R."/>
            <person name="Panaud O."/>
            <person name="Pangilinan J."/>
            <person name="Paulsen I."/>
            <person name="Piegu B."/>
            <person name="Poliakov A."/>
            <person name="Robbens S."/>
            <person name="Schmutz J."/>
            <person name="Toulza E."/>
            <person name="Wyss T."/>
            <person name="Zelensky A."/>
            <person name="Zhou K."/>
            <person name="Armbrust E.V."/>
            <person name="Bhattacharya D."/>
            <person name="Goodenough U.W."/>
            <person name="Van de Peer Y."/>
            <person name="Grigoriev I.V."/>
        </authorList>
    </citation>
    <scope>NUCLEOTIDE SEQUENCE [LARGE SCALE GENOMIC DNA]</scope>
    <source>
        <strain evidence="2 3">CCMP1545</strain>
    </source>
</reference>
<dbReference type="STRING" id="564608.C1MW52"/>
<sequence length="153" mass="16363">MSVATSPSWRSALRVVLRAVDKHVTSASGATAFREHVLELFRAGGGAGGDGGSRAPSIQREDVVAAKLVAAEEYAALVNAVHAHKEMLFDYGHSLDKEREQLRKATNTARYVGLEMPEMRPRDAWDDPSDGANANEGGDDEETASGPGLEKES</sequence>
<dbReference type="PANTHER" id="PTHR35763">
    <property type="entry name" value="COMPLEX 1 LYR-LIKE PROTEIN"/>
    <property type="match status" value="1"/>
</dbReference>
<evidence type="ECO:0000256" key="1">
    <source>
        <dbReference type="SAM" id="MobiDB-lite"/>
    </source>
</evidence>
<dbReference type="KEGG" id="mpp:MICPUCDRAFT_59629"/>
<name>C1MW52_MICPC</name>
<dbReference type="GeneID" id="9685302"/>
<dbReference type="EMBL" id="GG663741">
    <property type="protein sequence ID" value="EEH56108.1"/>
    <property type="molecule type" value="Genomic_DNA"/>
</dbReference>
<dbReference type="eggNOG" id="ENOG502S3ZB">
    <property type="taxonomic scope" value="Eukaryota"/>
</dbReference>
<keyword evidence="3" id="KW-1185">Reference proteome</keyword>
<accession>C1MW52</accession>
<proteinExistence type="predicted"/>
<dbReference type="Proteomes" id="UP000001876">
    <property type="component" value="Unassembled WGS sequence"/>
</dbReference>
<evidence type="ECO:0000313" key="3">
    <source>
        <dbReference type="Proteomes" id="UP000001876"/>
    </source>
</evidence>
<gene>
    <name evidence="2" type="ORF">MICPUCDRAFT_59629</name>
</gene>
<dbReference type="RefSeq" id="XP_003060156.1">
    <property type="nucleotide sequence ID" value="XM_003060110.1"/>
</dbReference>
<dbReference type="PANTHER" id="PTHR35763:SF1">
    <property type="entry name" value="OS11G0133900 PROTEIN"/>
    <property type="match status" value="1"/>
</dbReference>
<dbReference type="OrthoDB" id="549775at2759"/>
<feature type="region of interest" description="Disordered" evidence="1">
    <location>
        <begin position="108"/>
        <end position="153"/>
    </location>
</feature>
<organism evidence="3">
    <name type="scientific">Micromonas pusilla (strain CCMP1545)</name>
    <name type="common">Picoplanktonic green alga</name>
    <dbReference type="NCBI Taxonomy" id="564608"/>
    <lineage>
        <taxon>Eukaryota</taxon>
        <taxon>Viridiplantae</taxon>
        <taxon>Chlorophyta</taxon>
        <taxon>Mamiellophyceae</taxon>
        <taxon>Mamiellales</taxon>
        <taxon>Mamiellaceae</taxon>
        <taxon>Micromonas</taxon>
    </lineage>
</organism>
<evidence type="ECO:0000313" key="2">
    <source>
        <dbReference type="EMBL" id="EEH56108.1"/>
    </source>
</evidence>
<dbReference type="AlphaFoldDB" id="C1MW52"/>